<dbReference type="GO" id="GO:0004867">
    <property type="term" value="F:serine-type endopeptidase inhibitor activity"/>
    <property type="evidence" value="ECO:0007669"/>
    <property type="project" value="UniProtKB-UniRule"/>
</dbReference>
<dbReference type="EMBL" id="VIIS01002022">
    <property type="protein sequence ID" value="KAF0289617.1"/>
    <property type="molecule type" value="Genomic_DNA"/>
</dbReference>
<dbReference type="OrthoDB" id="10026631at2759"/>
<feature type="region of interest" description="Disordered" evidence="2">
    <location>
        <begin position="45"/>
        <end position="91"/>
    </location>
</feature>
<comment type="caution">
    <text evidence="6">The sequence shown here is derived from an EMBL/GenBank/DDBJ whole genome shotgun (WGS) entry which is preliminary data.</text>
</comment>
<feature type="disulfide bond" evidence="1">
    <location>
        <begin position="486"/>
        <end position="496"/>
    </location>
</feature>
<feature type="domain" description="Pacifastin" evidence="5">
    <location>
        <begin position="469"/>
        <end position="504"/>
    </location>
</feature>
<keyword evidence="3" id="KW-0732">Signal</keyword>
<dbReference type="GO" id="GO:0005576">
    <property type="term" value="C:extracellular region"/>
    <property type="evidence" value="ECO:0007669"/>
    <property type="project" value="InterPro"/>
</dbReference>
<reference evidence="6 7" key="1">
    <citation type="submission" date="2019-07" db="EMBL/GenBank/DDBJ databases">
        <title>Draft genome assembly of a fouling barnacle, Amphibalanus amphitrite (Darwin, 1854): The first reference genome for Thecostraca.</title>
        <authorList>
            <person name="Kim W."/>
        </authorList>
    </citation>
    <scope>NUCLEOTIDE SEQUENCE [LARGE SCALE GENOMIC DNA]</scope>
    <source>
        <strain evidence="6">SNU_AA5</strain>
        <tissue evidence="6">Soma without cirri and trophi</tissue>
    </source>
</reference>
<dbReference type="InterPro" id="IPR008037">
    <property type="entry name" value="Pacifastin_dom"/>
</dbReference>
<evidence type="ECO:0000259" key="4">
    <source>
        <dbReference type="PROSITE" id="PS51390"/>
    </source>
</evidence>
<feature type="compositionally biased region" description="Pro residues" evidence="2">
    <location>
        <begin position="45"/>
        <end position="88"/>
    </location>
</feature>
<protein>
    <recommendedName>
        <fullName evidence="8">Kielin/chordin-like protein</fullName>
    </recommendedName>
</protein>
<dbReference type="Pfam" id="PF05375">
    <property type="entry name" value="Pacifastin_I"/>
    <property type="match status" value="1"/>
</dbReference>
<dbReference type="PROSITE" id="PS51390">
    <property type="entry name" value="WAP"/>
    <property type="match status" value="1"/>
</dbReference>
<feature type="disulfide bond" evidence="1">
    <location>
        <begin position="209"/>
        <end position="224"/>
    </location>
</feature>
<proteinExistence type="inferred from homology"/>
<evidence type="ECO:0000256" key="2">
    <source>
        <dbReference type="SAM" id="MobiDB-lite"/>
    </source>
</evidence>
<organism evidence="6 7">
    <name type="scientific">Amphibalanus amphitrite</name>
    <name type="common">Striped barnacle</name>
    <name type="synonym">Balanus amphitrite</name>
    <dbReference type="NCBI Taxonomy" id="1232801"/>
    <lineage>
        <taxon>Eukaryota</taxon>
        <taxon>Metazoa</taxon>
        <taxon>Ecdysozoa</taxon>
        <taxon>Arthropoda</taxon>
        <taxon>Crustacea</taxon>
        <taxon>Multicrustacea</taxon>
        <taxon>Cirripedia</taxon>
        <taxon>Thoracica</taxon>
        <taxon>Thoracicalcarea</taxon>
        <taxon>Balanomorpha</taxon>
        <taxon>Balanoidea</taxon>
        <taxon>Balanidae</taxon>
        <taxon>Amphibalaninae</taxon>
        <taxon>Amphibalanus</taxon>
    </lineage>
</organism>
<evidence type="ECO:0000313" key="6">
    <source>
        <dbReference type="EMBL" id="KAF0289617.1"/>
    </source>
</evidence>
<keyword evidence="1" id="KW-0722">Serine protease inhibitor</keyword>
<keyword evidence="1" id="KW-0646">Protease inhibitor</keyword>
<feature type="signal peptide" evidence="3">
    <location>
        <begin position="1"/>
        <end position="41"/>
    </location>
</feature>
<sequence length="660" mass="70636">MCAVCVYTARAGGEPGQSASAGRTMRTHLLLLTGLLAAAGAVSPPYRPPPLEPDPPRPIWPGRPPGPARPPGPIVDPPRPPAPRPPGGEEPGCTPGTWMYDGCNACRCTQERKIKCTSNVCREPPAASCQYGRTYLDQCDNVCFCDKFGAYQCRPRGTPGGGICYHDGVTGKPTRCEQEGLIRVEAHTQFFCQDGIVHFEYVEEDGFRCQEGASWREECNTCSCMSGPAGASGGACTLIGCLSNAPLFSRVELSVQGYAEKVQVSPSVHSRPVYMGVAPPAAAPPRPPRPAPLEFGDVVLPDYEPCPAGFVAAPGMLGVKICKAADSTVVCGERRPVLGLPVYQLCPADCGQRYDPRRDCIQCRCGVGKPGDVNVGFDEPCPPGFGHRSSGAFFRACGPIDDLPTGDFEDCSPGSDCPANCEFVRRSQNGCIQCLCEGRELVPVANPCPPPKVEGIVRDGNKICKPATREECSGPGTEYQVGCDLCVCQEGGVPACTHRQCDTSPEEQSCQYGPVIVDECNTVCRCVRGGGRYACGRRGCPPGRTSGKPLTCPARLRELPRIRGLRVFCHEGIVKAQPKDGDEANRPGQCPWMDENPAIRCIHYNKQCDDDRLCPPGHKCCGEICGQKCRPACAPACAPGQRCQPVEPLLERAECVPVNY</sequence>
<dbReference type="Proteomes" id="UP000440578">
    <property type="component" value="Unassembled WGS sequence"/>
</dbReference>
<dbReference type="AlphaFoldDB" id="A0A6A4V0C8"/>
<comment type="caution">
    <text evidence="1">Lacks conserved residue(s) required for the propagation of feature annotation.</text>
</comment>
<feature type="disulfide bond" evidence="1">
    <location>
        <begin position="483"/>
        <end position="501"/>
    </location>
</feature>
<name>A0A6A4V0C8_AMPAM</name>
<feature type="chain" id="PRO_5025681365" description="Kielin/chordin-like protein" evidence="3">
    <location>
        <begin position="42"/>
        <end position="660"/>
    </location>
</feature>
<accession>A0A6A4V0C8</accession>
<keyword evidence="1" id="KW-1015">Disulfide bond</keyword>
<feature type="domain" description="Pacifastin" evidence="5">
    <location>
        <begin position="206"/>
        <end position="244"/>
    </location>
</feature>
<evidence type="ECO:0008006" key="8">
    <source>
        <dbReference type="Google" id="ProtNLM"/>
    </source>
</evidence>
<feature type="domain" description="WAP" evidence="4">
    <location>
        <begin position="583"/>
        <end position="633"/>
    </location>
</feature>
<evidence type="ECO:0000259" key="5">
    <source>
        <dbReference type="PROSITE" id="PS51446"/>
    </source>
</evidence>
<gene>
    <name evidence="6" type="ORF">FJT64_012174</name>
</gene>
<evidence type="ECO:0000313" key="7">
    <source>
        <dbReference type="Proteomes" id="UP000440578"/>
    </source>
</evidence>
<comment type="similarity">
    <text evidence="1">Belongs to the protease inhibitor I19 family.</text>
</comment>
<keyword evidence="7" id="KW-1185">Reference proteome</keyword>
<evidence type="ECO:0000256" key="3">
    <source>
        <dbReference type="SAM" id="SignalP"/>
    </source>
</evidence>
<dbReference type="PROSITE" id="PS51446">
    <property type="entry name" value="PACIFASTIN"/>
    <property type="match status" value="2"/>
</dbReference>
<evidence type="ECO:0000256" key="1">
    <source>
        <dbReference type="PROSITE-ProRule" id="PRU00776"/>
    </source>
</evidence>
<dbReference type="InterPro" id="IPR008197">
    <property type="entry name" value="WAP_dom"/>
</dbReference>